<dbReference type="Proteomes" id="UP000184184">
    <property type="component" value="Unassembled WGS sequence"/>
</dbReference>
<reference evidence="1 2" key="1">
    <citation type="submission" date="2016-11" db="EMBL/GenBank/DDBJ databases">
        <authorList>
            <person name="Jaros S."/>
            <person name="Januszkiewicz K."/>
            <person name="Wedrychowicz H."/>
        </authorList>
    </citation>
    <scope>NUCLEOTIDE SEQUENCE [LARGE SCALE GENOMIC DNA]</scope>
    <source>
        <strain evidence="1 2">CGMCC 1.10681</strain>
    </source>
</reference>
<evidence type="ECO:0008006" key="3">
    <source>
        <dbReference type="Google" id="ProtNLM"/>
    </source>
</evidence>
<evidence type="ECO:0000313" key="1">
    <source>
        <dbReference type="EMBL" id="SHN05728.1"/>
    </source>
</evidence>
<protein>
    <recommendedName>
        <fullName evidence="3">DUF4247 domain-containing protein</fullName>
    </recommendedName>
</protein>
<dbReference type="PROSITE" id="PS51257">
    <property type="entry name" value="PROKAR_LIPOPROTEIN"/>
    <property type="match status" value="1"/>
</dbReference>
<proteinExistence type="predicted"/>
<sequence>MKKSIVISVVVFLAIILAGCGSNMSIFDETSAVVKEDLEVSESKDEIINKLKSDNADVETLISNTFPFVDSVVGEDTTANVYGTLQFEVEELADILADVKQPDEISEYKDGQQILVYPGYFVVLKDSEEIDNATFIEVASEQFVRNNYSPNFLTTYFAIRMLDGIFGNNWVSSRRNYCSSGDCYGGYSTSRSYNKGGVTKNRGLGTFRGGGPSSGK</sequence>
<dbReference type="AlphaFoldDB" id="A0A1M7NNZ8"/>
<evidence type="ECO:0000313" key="2">
    <source>
        <dbReference type="Proteomes" id="UP000184184"/>
    </source>
</evidence>
<organism evidence="1 2">
    <name type="scientific">Gracilibacillus kekensis</name>
    <dbReference type="NCBI Taxonomy" id="1027249"/>
    <lineage>
        <taxon>Bacteria</taxon>
        <taxon>Bacillati</taxon>
        <taxon>Bacillota</taxon>
        <taxon>Bacilli</taxon>
        <taxon>Bacillales</taxon>
        <taxon>Bacillaceae</taxon>
        <taxon>Gracilibacillus</taxon>
    </lineage>
</organism>
<dbReference type="EMBL" id="FRCZ01000003">
    <property type="protein sequence ID" value="SHN05728.1"/>
    <property type="molecule type" value="Genomic_DNA"/>
</dbReference>
<gene>
    <name evidence="1" type="ORF">SAMN05216179_1665</name>
</gene>
<name>A0A1M7NNZ8_9BACI</name>
<dbReference type="RefSeq" id="WP_073201397.1">
    <property type="nucleotide sequence ID" value="NZ_FRCZ01000003.1"/>
</dbReference>
<accession>A0A1M7NNZ8</accession>
<keyword evidence="2" id="KW-1185">Reference proteome</keyword>
<dbReference type="STRING" id="1027249.SAMN05216179_1665"/>